<evidence type="ECO:0000313" key="3">
    <source>
        <dbReference type="Proteomes" id="UP000075883"/>
    </source>
</evidence>
<reference evidence="2" key="2">
    <citation type="submission" date="2020-05" db="UniProtKB">
        <authorList>
            <consortium name="EnsemblMetazoa"/>
        </authorList>
    </citation>
    <scope>IDENTIFICATION</scope>
    <source>
        <strain evidence="2">A-37</strain>
    </source>
</reference>
<evidence type="ECO:0000313" key="2">
    <source>
        <dbReference type="EnsemblMetazoa" id="ACUA005857-PA"/>
    </source>
</evidence>
<feature type="region of interest" description="Disordered" evidence="1">
    <location>
        <begin position="1"/>
        <end position="52"/>
    </location>
</feature>
<dbReference type="AlphaFoldDB" id="A0A182LZP4"/>
<proteinExistence type="predicted"/>
<protein>
    <submittedName>
        <fullName evidence="2">Uncharacterized protein</fullName>
    </submittedName>
</protein>
<keyword evidence="3" id="KW-1185">Reference proteome</keyword>
<dbReference type="EnsemblMetazoa" id="ACUA005857-RA">
    <property type="protein sequence ID" value="ACUA005857-PA"/>
    <property type="gene ID" value="ACUA005857"/>
</dbReference>
<feature type="compositionally biased region" description="Low complexity" evidence="1">
    <location>
        <begin position="1"/>
        <end position="14"/>
    </location>
</feature>
<sequence length="103" mass="10595">MPVTATATTHSSAVAPPPPPPPPGPSSHQPNAITTSSSNQQPPAVANDHAPNSALASVFGAMQQHIPTVGSQAQHSQPLPTFSPARTILQHIQQQPTAFRSGE</sequence>
<feature type="compositionally biased region" description="Pro residues" evidence="1">
    <location>
        <begin position="15"/>
        <end position="25"/>
    </location>
</feature>
<accession>A0A182LZP4</accession>
<dbReference type="EMBL" id="AXCM01022204">
    <property type="status" value="NOT_ANNOTATED_CDS"/>
    <property type="molecule type" value="Genomic_DNA"/>
</dbReference>
<reference evidence="3" key="1">
    <citation type="submission" date="2013-09" db="EMBL/GenBank/DDBJ databases">
        <title>The Genome Sequence of Anopheles culicifacies species A.</title>
        <authorList>
            <consortium name="The Broad Institute Genomics Platform"/>
            <person name="Neafsey D.E."/>
            <person name="Besansky N."/>
            <person name="Howell P."/>
            <person name="Walton C."/>
            <person name="Young S.K."/>
            <person name="Zeng Q."/>
            <person name="Gargeya S."/>
            <person name="Fitzgerald M."/>
            <person name="Haas B."/>
            <person name="Abouelleil A."/>
            <person name="Allen A.W."/>
            <person name="Alvarado L."/>
            <person name="Arachchi H.M."/>
            <person name="Berlin A.M."/>
            <person name="Chapman S.B."/>
            <person name="Gainer-Dewar J."/>
            <person name="Goldberg J."/>
            <person name="Griggs A."/>
            <person name="Gujja S."/>
            <person name="Hansen M."/>
            <person name="Howarth C."/>
            <person name="Imamovic A."/>
            <person name="Ireland A."/>
            <person name="Larimer J."/>
            <person name="McCowan C."/>
            <person name="Murphy C."/>
            <person name="Pearson M."/>
            <person name="Poon T.W."/>
            <person name="Priest M."/>
            <person name="Roberts A."/>
            <person name="Saif S."/>
            <person name="Shea T."/>
            <person name="Sisk P."/>
            <person name="Sykes S."/>
            <person name="Wortman J."/>
            <person name="Nusbaum C."/>
            <person name="Birren B."/>
        </authorList>
    </citation>
    <scope>NUCLEOTIDE SEQUENCE [LARGE SCALE GENOMIC DNA]</scope>
    <source>
        <strain evidence="3">A-37</strain>
    </source>
</reference>
<name>A0A182LZP4_9DIPT</name>
<dbReference type="VEuPathDB" id="VectorBase:ACUA005857"/>
<feature type="compositionally biased region" description="Polar residues" evidence="1">
    <location>
        <begin position="29"/>
        <end position="42"/>
    </location>
</feature>
<dbReference type="Proteomes" id="UP000075883">
    <property type="component" value="Unassembled WGS sequence"/>
</dbReference>
<organism evidence="2 3">
    <name type="scientific">Anopheles culicifacies</name>
    <dbReference type="NCBI Taxonomy" id="139723"/>
    <lineage>
        <taxon>Eukaryota</taxon>
        <taxon>Metazoa</taxon>
        <taxon>Ecdysozoa</taxon>
        <taxon>Arthropoda</taxon>
        <taxon>Hexapoda</taxon>
        <taxon>Insecta</taxon>
        <taxon>Pterygota</taxon>
        <taxon>Neoptera</taxon>
        <taxon>Endopterygota</taxon>
        <taxon>Diptera</taxon>
        <taxon>Nematocera</taxon>
        <taxon>Culicoidea</taxon>
        <taxon>Culicidae</taxon>
        <taxon>Anophelinae</taxon>
        <taxon>Anopheles</taxon>
        <taxon>culicifacies species complex</taxon>
    </lineage>
</organism>
<evidence type="ECO:0000256" key="1">
    <source>
        <dbReference type="SAM" id="MobiDB-lite"/>
    </source>
</evidence>